<dbReference type="PROSITE" id="PS01124">
    <property type="entry name" value="HTH_ARAC_FAMILY_2"/>
    <property type="match status" value="1"/>
</dbReference>
<dbReference type="SMART" id="SM00342">
    <property type="entry name" value="HTH_ARAC"/>
    <property type="match status" value="1"/>
</dbReference>
<comment type="caution">
    <text evidence="5">The sequence shown here is derived from an EMBL/GenBank/DDBJ whole genome shotgun (WGS) entry which is preliminary data.</text>
</comment>
<dbReference type="PANTHER" id="PTHR43280">
    <property type="entry name" value="ARAC-FAMILY TRANSCRIPTIONAL REGULATOR"/>
    <property type="match status" value="1"/>
</dbReference>
<dbReference type="PRINTS" id="PR00032">
    <property type="entry name" value="HTHARAC"/>
</dbReference>
<accession>A0A412H165</accession>
<dbReference type="PROSITE" id="PS00041">
    <property type="entry name" value="HTH_ARAC_FAMILY_1"/>
    <property type="match status" value="1"/>
</dbReference>
<dbReference type="PANTHER" id="PTHR43280:SF34">
    <property type="entry name" value="ARAC-FAMILY TRANSCRIPTIONAL REGULATOR"/>
    <property type="match status" value="1"/>
</dbReference>
<keyword evidence="3" id="KW-0804">Transcription</keyword>
<dbReference type="Gene3D" id="2.60.120.10">
    <property type="entry name" value="Jelly Rolls"/>
    <property type="match status" value="1"/>
</dbReference>
<dbReference type="EMBL" id="QRUY01000066">
    <property type="protein sequence ID" value="RGS01743.1"/>
    <property type="molecule type" value="Genomic_DNA"/>
</dbReference>
<dbReference type="GO" id="GO:0003700">
    <property type="term" value="F:DNA-binding transcription factor activity"/>
    <property type="evidence" value="ECO:0007669"/>
    <property type="project" value="InterPro"/>
</dbReference>
<dbReference type="SUPFAM" id="SSF51182">
    <property type="entry name" value="RmlC-like cupins"/>
    <property type="match status" value="1"/>
</dbReference>
<dbReference type="RefSeq" id="WP_118432529.1">
    <property type="nucleotide sequence ID" value="NZ_JAQCWP010000069.1"/>
</dbReference>
<keyword evidence="2" id="KW-0238">DNA-binding</keyword>
<dbReference type="Pfam" id="PF12833">
    <property type="entry name" value="HTH_18"/>
    <property type="match status" value="1"/>
</dbReference>
<protein>
    <submittedName>
        <fullName evidence="5">AraC family transcriptional regulator</fullName>
    </submittedName>
</protein>
<dbReference type="InterPro" id="IPR020449">
    <property type="entry name" value="Tscrpt_reg_AraC-type_HTH"/>
</dbReference>
<dbReference type="Pfam" id="PF02311">
    <property type="entry name" value="AraC_binding"/>
    <property type="match status" value="1"/>
</dbReference>
<gene>
    <name evidence="5" type="ORF">DWY14_16915</name>
</gene>
<dbReference type="InterPro" id="IPR009057">
    <property type="entry name" value="Homeodomain-like_sf"/>
</dbReference>
<name>A0A412H165_9BACT</name>
<sequence length="290" mass="33541">MRKILNEQLDITDAHPLKARFYDYKNFTYPWHFHSEFEVIYIEKGYGLGMAGDGMTDFSDQQLFLLGSNLPHYLENAPEYDLKEELRVNGVIIQFEKDFMQYAFSHYSQFQGINRLLEEAQRGLLFSLSNCTDNIPQIIKRIPQKEGVGQIVEFLQLLDALTHLTPQKVISSPAYDPVPARFNGRKIEKVMAFLNKHYTQPICLEDVASYAAMNPTAFCRFFKENTGKTFRQHITDMRIGYACKLLLNGKWNISEISLECGFESVAHFNRCFKKHTGMTPTSYRKKIGST</sequence>
<dbReference type="SUPFAM" id="SSF46689">
    <property type="entry name" value="Homeodomain-like"/>
    <property type="match status" value="2"/>
</dbReference>
<evidence type="ECO:0000256" key="3">
    <source>
        <dbReference type="ARBA" id="ARBA00023163"/>
    </source>
</evidence>
<dbReference type="Gene3D" id="1.10.10.60">
    <property type="entry name" value="Homeodomain-like"/>
    <property type="match status" value="2"/>
</dbReference>
<evidence type="ECO:0000256" key="2">
    <source>
        <dbReference type="ARBA" id="ARBA00023125"/>
    </source>
</evidence>
<evidence type="ECO:0000259" key="4">
    <source>
        <dbReference type="PROSITE" id="PS01124"/>
    </source>
</evidence>
<dbReference type="AlphaFoldDB" id="A0A412H165"/>
<dbReference type="InterPro" id="IPR018060">
    <property type="entry name" value="HTH_AraC"/>
</dbReference>
<organism evidence="5 6">
    <name type="scientific">Phocaeicola plebeius</name>
    <dbReference type="NCBI Taxonomy" id="310297"/>
    <lineage>
        <taxon>Bacteria</taxon>
        <taxon>Pseudomonadati</taxon>
        <taxon>Bacteroidota</taxon>
        <taxon>Bacteroidia</taxon>
        <taxon>Bacteroidales</taxon>
        <taxon>Bacteroidaceae</taxon>
        <taxon>Phocaeicola</taxon>
    </lineage>
</organism>
<reference evidence="5 6" key="1">
    <citation type="submission" date="2018-08" db="EMBL/GenBank/DDBJ databases">
        <title>A genome reference for cultivated species of the human gut microbiota.</title>
        <authorList>
            <person name="Zou Y."/>
            <person name="Xue W."/>
            <person name="Luo G."/>
        </authorList>
    </citation>
    <scope>NUCLEOTIDE SEQUENCE [LARGE SCALE GENOMIC DNA]</scope>
    <source>
        <strain evidence="5 6">AF24-16AC</strain>
    </source>
</reference>
<proteinExistence type="predicted"/>
<dbReference type="InterPro" id="IPR014710">
    <property type="entry name" value="RmlC-like_jellyroll"/>
</dbReference>
<dbReference type="InterPro" id="IPR018062">
    <property type="entry name" value="HTH_AraC-typ_CS"/>
</dbReference>
<evidence type="ECO:0000313" key="5">
    <source>
        <dbReference type="EMBL" id="RGS01743.1"/>
    </source>
</evidence>
<evidence type="ECO:0000313" key="6">
    <source>
        <dbReference type="Proteomes" id="UP000285750"/>
    </source>
</evidence>
<evidence type="ECO:0000256" key="1">
    <source>
        <dbReference type="ARBA" id="ARBA00023015"/>
    </source>
</evidence>
<dbReference type="GO" id="GO:0043565">
    <property type="term" value="F:sequence-specific DNA binding"/>
    <property type="evidence" value="ECO:0007669"/>
    <property type="project" value="InterPro"/>
</dbReference>
<dbReference type="Proteomes" id="UP000285750">
    <property type="component" value="Unassembled WGS sequence"/>
</dbReference>
<dbReference type="InterPro" id="IPR003313">
    <property type="entry name" value="AraC-bd"/>
</dbReference>
<feature type="domain" description="HTH araC/xylS-type" evidence="4">
    <location>
        <begin position="188"/>
        <end position="286"/>
    </location>
</feature>
<dbReference type="InterPro" id="IPR011051">
    <property type="entry name" value="RmlC_Cupin_sf"/>
</dbReference>
<keyword evidence="1" id="KW-0805">Transcription regulation</keyword>